<keyword evidence="3" id="KW-1185">Reference proteome</keyword>
<name>C5DRD3_ZYGRC</name>
<dbReference type="KEGG" id="zro:ZYRO0B07546g"/>
<dbReference type="InterPro" id="IPR001810">
    <property type="entry name" value="F-box_dom"/>
</dbReference>
<accession>C5DRD3</accession>
<evidence type="ECO:0000313" key="2">
    <source>
        <dbReference type="EMBL" id="CAR26344.1"/>
    </source>
</evidence>
<dbReference type="PROSITE" id="PS50181">
    <property type="entry name" value="FBOX"/>
    <property type="match status" value="1"/>
</dbReference>
<gene>
    <name evidence="2" type="ordered locus">ZYRO0B07546g</name>
</gene>
<protein>
    <submittedName>
        <fullName evidence="2">ZYRO0B07546p</fullName>
    </submittedName>
</protein>
<evidence type="ECO:0000259" key="1">
    <source>
        <dbReference type="PROSITE" id="PS50181"/>
    </source>
</evidence>
<dbReference type="InParanoid" id="C5DRD3"/>
<dbReference type="SMART" id="SM00256">
    <property type="entry name" value="FBOX"/>
    <property type="match status" value="1"/>
</dbReference>
<sequence length="581" mass="67291">MLLPVQIYAMTNLDGLPKEIWIEISGWLGPSDILQLRLCNRSLCKKLSSRAIWRPRCYEKWLTHLQHDPFCIELKPKDHTWFYHYRFRNHIESRISKEILNALASSEPYHELFPRFVHYKPSHVIPLLHGVLKNGCLDGAADKGTGMDIVTICHHLLMCMRHKHVYELIGQNEMEYVHDAELMIFLRLSAMDSSFDLLLHHRDRVLRRVHSLVKLEWDEFIKLPATIRIDRLVGYLMQALNHNKPWPVGGPGQLYLEDFILLRVYAGETQGHPLLILAIVQTLASFYGVETALCGSYLIIRDPKLRAGETYLTISAEGNPKIFTKKRLVQSLTRILNTSEGIVVNQILPSILQPLAYKELVSTIFRELLPLYNKSKWSAAPLPKNPPLYKQLYPHSRQPMSAEIVHYFTCVYKAYEMQSRIEMRISSLYAVAFKEVFRLVSRLYPGDYSYAAKLLHGRGVDFGEHLLKYDEWIFQLHSIAIESSDELGTFVSSTRDSYPMCVVGVRTFNNGNVYYTLMNYCGEFFVELSNNLQEYDAKGNQEVILEFLETSGFSDLGLVFSQLDRNDWKLIPNERIKKLLL</sequence>
<organism evidence="2 3">
    <name type="scientific">Zygosaccharomyces rouxii (strain ATCC 2623 / CBS 732 / NBRC 1130 / NCYC 568 / NRRL Y-229)</name>
    <dbReference type="NCBI Taxonomy" id="559307"/>
    <lineage>
        <taxon>Eukaryota</taxon>
        <taxon>Fungi</taxon>
        <taxon>Dikarya</taxon>
        <taxon>Ascomycota</taxon>
        <taxon>Saccharomycotina</taxon>
        <taxon>Saccharomycetes</taxon>
        <taxon>Saccharomycetales</taxon>
        <taxon>Saccharomycetaceae</taxon>
        <taxon>Zygosaccharomyces</taxon>
    </lineage>
</organism>
<feature type="domain" description="F-box" evidence="1">
    <location>
        <begin position="10"/>
        <end position="56"/>
    </location>
</feature>
<dbReference type="STRING" id="559307.C5DRD3"/>
<dbReference type="Gene3D" id="1.20.1280.50">
    <property type="match status" value="1"/>
</dbReference>
<dbReference type="FunCoup" id="C5DRD3">
    <property type="interactions" value="89"/>
</dbReference>
<dbReference type="EMBL" id="CU928174">
    <property type="protein sequence ID" value="CAR26344.1"/>
    <property type="molecule type" value="Genomic_DNA"/>
</dbReference>
<dbReference type="InterPro" id="IPR036047">
    <property type="entry name" value="F-box-like_dom_sf"/>
</dbReference>
<dbReference type="AlphaFoldDB" id="C5DRD3"/>
<dbReference type="HOGENOM" id="CLU_477498_0_0_1"/>
<dbReference type="SUPFAM" id="SSF81383">
    <property type="entry name" value="F-box domain"/>
    <property type="match status" value="1"/>
</dbReference>
<dbReference type="Proteomes" id="UP000008536">
    <property type="component" value="Chromosome B"/>
</dbReference>
<dbReference type="Pfam" id="PF00646">
    <property type="entry name" value="F-box"/>
    <property type="match status" value="1"/>
</dbReference>
<reference evidence="2 3" key="1">
    <citation type="journal article" date="2009" name="Genome Res.">
        <title>Comparative genomics of protoploid Saccharomycetaceae.</title>
        <authorList>
            <consortium name="The Genolevures Consortium"/>
            <person name="Souciet J.-L."/>
            <person name="Dujon B."/>
            <person name="Gaillardin C."/>
            <person name="Johnston M."/>
            <person name="Baret P.V."/>
            <person name="Cliften P."/>
            <person name="Sherman D.J."/>
            <person name="Weissenbach J."/>
            <person name="Westhof E."/>
            <person name="Wincker P."/>
            <person name="Jubin C."/>
            <person name="Poulain J."/>
            <person name="Barbe V."/>
            <person name="Segurens B."/>
            <person name="Artiguenave F."/>
            <person name="Anthouard V."/>
            <person name="Vacherie B."/>
            <person name="Val M.-E."/>
            <person name="Fulton R.S."/>
            <person name="Minx P."/>
            <person name="Wilson R."/>
            <person name="Durrens P."/>
            <person name="Jean G."/>
            <person name="Marck C."/>
            <person name="Martin T."/>
            <person name="Nikolski M."/>
            <person name="Rolland T."/>
            <person name="Seret M.-L."/>
            <person name="Casaregola S."/>
            <person name="Despons L."/>
            <person name="Fairhead C."/>
            <person name="Fischer G."/>
            <person name="Lafontaine I."/>
            <person name="Leh V."/>
            <person name="Lemaire M."/>
            <person name="de Montigny J."/>
            <person name="Neuveglise C."/>
            <person name="Thierry A."/>
            <person name="Blanc-Lenfle I."/>
            <person name="Bleykasten C."/>
            <person name="Diffels J."/>
            <person name="Fritsch E."/>
            <person name="Frangeul L."/>
            <person name="Goeffon A."/>
            <person name="Jauniaux N."/>
            <person name="Kachouri-Lafond R."/>
            <person name="Payen C."/>
            <person name="Potier S."/>
            <person name="Pribylova L."/>
            <person name="Ozanne C."/>
            <person name="Richard G.-F."/>
            <person name="Sacerdot C."/>
            <person name="Straub M.-L."/>
            <person name="Talla E."/>
        </authorList>
    </citation>
    <scope>NUCLEOTIDE SEQUENCE [LARGE SCALE GENOMIC DNA]</scope>
    <source>
        <strain evidence="2 3">ATCC 2623 / CBS 732 / BCRC 21506 / NBRC 1130 / NCYC 568 / NRRL Y-229</strain>
    </source>
</reference>
<proteinExistence type="predicted"/>
<evidence type="ECO:0000313" key="3">
    <source>
        <dbReference type="Proteomes" id="UP000008536"/>
    </source>
</evidence>